<protein>
    <submittedName>
        <fullName evidence="1">Alpha/beta hydrolase family</fullName>
    </submittedName>
</protein>
<gene>
    <name evidence="1" type="ORF">S2091_1266</name>
</gene>
<reference evidence="1 2" key="1">
    <citation type="submission" date="2018-02" db="EMBL/GenBank/DDBJ databases">
        <title>Solimicrobium silvestre gen. nov., sp. nov., isolated from alpine forest soil.</title>
        <authorList>
            <person name="Margesin R."/>
            <person name="Albuquerque L."/>
            <person name="Zhang D.-C."/>
            <person name="Froufe H.J.C."/>
            <person name="Severino R."/>
            <person name="Roxo I."/>
            <person name="Egas C."/>
            <person name="Da Costa M.S."/>
        </authorList>
    </citation>
    <scope>NUCLEOTIDE SEQUENCE [LARGE SCALE GENOMIC DNA]</scope>
    <source>
        <strain evidence="1 2">S20-91</strain>
    </source>
</reference>
<dbReference type="InterPro" id="IPR029058">
    <property type="entry name" value="AB_hydrolase_fold"/>
</dbReference>
<dbReference type="EMBL" id="PUGF01000004">
    <property type="protein sequence ID" value="PRC94093.1"/>
    <property type="molecule type" value="Genomic_DNA"/>
</dbReference>
<dbReference type="SUPFAM" id="SSF53474">
    <property type="entry name" value="alpha/beta-Hydrolases"/>
    <property type="match status" value="1"/>
</dbReference>
<dbReference type="GO" id="GO:0016787">
    <property type="term" value="F:hydrolase activity"/>
    <property type="evidence" value="ECO:0007669"/>
    <property type="project" value="UniProtKB-KW"/>
</dbReference>
<name>A0A2S9H2B7_9BURK</name>
<sequence length="71" mass="7801">MANMSHFKRLPSIQIPTKVIAGELDVSCPPELMRNDIAQQIPNARMHVIAGATHMISLTKPVELAALLLEK</sequence>
<keyword evidence="1" id="KW-0378">Hydrolase</keyword>
<dbReference type="Proteomes" id="UP000237839">
    <property type="component" value="Unassembled WGS sequence"/>
</dbReference>
<proteinExistence type="predicted"/>
<accession>A0A2S9H2B7</accession>
<evidence type="ECO:0000313" key="2">
    <source>
        <dbReference type="Proteomes" id="UP000237839"/>
    </source>
</evidence>
<evidence type="ECO:0000313" key="1">
    <source>
        <dbReference type="EMBL" id="PRC94093.1"/>
    </source>
</evidence>
<dbReference type="Gene3D" id="3.40.50.1820">
    <property type="entry name" value="alpha/beta hydrolase"/>
    <property type="match status" value="1"/>
</dbReference>
<dbReference type="AlphaFoldDB" id="A0A2S9H2B7"/>
<comment type="caution">
    <text evidence="1">The sequence shown here is derived from an EMBL/GenBank/DDBJ whole genome shotgun (WGS) entry which is preliminary data.</text>
</comment>
<organism evidence="1 2">
    <name type="scientific">Solimicrobium silvestre</name>
    <dbReference type="NCBI Taxonomy" id="2099400"/>
    <lineage>
        <taxon>Bacteria</taxon>
        <taxon>Pseudomonadati</taxon>
        <taxon>Pseudomonadota</taxon>
        <taxon>Betaproteobacteria</taxon>
        <taxon>Burkholderiales</taxon>
        <taxon>Oxalobacteraceae</taxon>
        <taxon>Solimicrobium</taxon>
    </lineage>
</organism>
<keyword evidence="2" id="KW-1185">Reference proteome</keyword>